<proteinExistence type="inferred from homology"/>
<comment type="subcellular location">
    <subcellularLocation>
        <location evidence="9 10">Cytoplasm</location>
    </subcellularLocation>
</comment>
<dbReference type="OrthoDB" id="9809429at2"/>
<feature type="binding site" evidence="9">
    <location>
        <begin position="9"/>
        <end position="11"/>
    </location>
    <ligand>
        <name>substrate</name>
    </ligand>
</feature>
<evidence type="ECO:0000256" key="4">
    <source>
        <dbReference type="ARBA" id="ARBA00019397"/>
    </source>
</evidence>
<dbReference type="GO" id="GO:0046166">
    <property type="term" value="P:glyceraldehyde-3-phosphate biosynthetic process"/>
    <property type="evidence" value="ECO:0007669"/>
    <property type="project" value="TreeGrafter"/>
</dbReference>
<name>A0A1C0A5P0_9FIRM</name>
<organism evidence="11 12">
    <name type="scientific">Orenia metallireducens</name>
    <dbReference type="NCBI Taxonomy" id="1413210"/>
    <lineage>
        <taxon>Bacteria</taxon>
        <taxon>Bacillati</taxon>
        <taxon>Bacillota</taxon>
        <taxon>Clostridia</taxon>
        <taxon>Halanaerobiales</taxon>
        <taxon>Halobacteroidaceae</taxon>
        <taxon>Orenia</taxon>
    </lineage>
</organism>
<keyword evidence="12" id="KW-1185">Reference proteome</keyword>
<evidence type="ECO:0000256" key="1">
    <source>
        <dbReference type="ARBA" id="ARBA00004680"/>
    </source>
</evidence>
<evidence type="ECO:0000256" key="5">
    <source>
        <dbReference type="ARBA" id="ARBA00022432"/>
    </source>
</evidence>
<evidence type="ECO:0000256" key="10">
    <source>
        <dbReference type="RuleBase" id="RU363013"/>
    </source>
</evidence>
<comment type="similarity">
    <text evidence="2 9 10">Belongs to the triosephosphate isomerase family.</text>
</comment>
<accession>A0A1C0A5P0</accession>
<dbReference type="InterPro" id="IPR022896">
    <property type="entry name" value="TrioseP_Isoase_bac/euk"/>
</dbReference>
<evidence type="ECO:0000256" key="3">
    <source>
        <dbReference type="ARBA" id="ARBA00011940"/>
    </source>
</evidence>
<protein>
    <recommendedName>
        <fullName evidence="4 9">Triosephosphate isomerase</fullName>
        <shortName evidence="9">TIM</shortName>
        <shortName evidence="9">TPI</shortName>
        <ecNumber evidence="3 9">5.3.1.1</ecNumber>
    </recommendedName>
    <alternativeName>
        <fullName evidence="9">Triose-phosphate isomerase</fullName>
    </alternativeName>
</protein>
<dbReference type="PANTHER" id="PTHR21139:SF42">
    <property type="entry name" value="TRIOSEPHOSPHATE ISOMERASE"/>
    <property type="match status" value="1"/>
</dbReference>
<dbReference type="GO" id="GO:0005829">
    <property type="term" value="C:cytosol"/>
    <property type="evidence" value="ECO:0007669"/>
    <property type="project" value="TreeGrafter"/>
</dbReference>
<comment type="caution">
    <text evidence="11">The sequence shown here is derived from an EMBL/GenBank/DDBJ whole genome shotgun (WGS) entry which is preliminary data.</text>
</comment>
<dbReference type="InterPro" id="IPR013785">
    <property type="entry name" value="Aldolase_TIM"/>
</dbReference>
<keyword evidence="5 9" id="KW-0312">Gluconeogenesis</keyword>
<keyword evidence="8 9" id="KW-0413">Isomerase</keyword>
<evidence type="ECO:0000313" key="11">
    <source>
        <dbReference type="EMBL" id="OCL25406.1"/>
    </source>
</evidence>
<dbReference type="InterPro" id="IPR000652">
    <property type="entry name" value="Triosephosphate_isomerase"/>
</dbReference>
<evidence type="ECO:0000256" key="8">
    <source>
        <dbReference type="ARBA" id="ARBA00023235"/>
    </source>
</evidence>
<dbReference type="GO" id="GO:0006094">
    <property type="term" value="P:gluconeogenesis"/>
    <property type="evidence" value="ECO:0007669"/>
    <property type="project" value="UniProtKB-UniRule"/>
</dbReference>
<evidence type="ECO:0000313" key="12">
    <source>
        <dbReference type="Proteomes" id="UP000093514"/>
    </source>
</evidence>
<dbReference type="UniPathway" id="UPA00138"/>
<comment type="catalytic activity">
    <reaction evidence="9 10">
        <text>D-glyceraldehyde 3-phosphate = dihydroxyacetone phosphate</text>
        <dbReference type="Rhea" id="RHEA:18585"/>
        <dbReference type="ChEBI" id="CHEBI:57642"/>
        <dbReference type="ChEBI" id="CHEBI:59776"/>
        <dbReference type="EC" id="5.3.1.1"/>
    </reaction>
</comment>
<evidence type="ECO:0000256" key="2">
    <source>
        <dbReference type="ARBA" id="ARBA00007422"/>
    </source>
</evidence>
<dbReference type="PANTHER" id="PTHR21139">
    <property type="entry name" value="TRIOSEPHOSPHATE ISOMERASE"/>
    <property type="match status" value="1"/>
</dbReference>
<evidence type="ECO:0000256" key="9">
    <source>
        <dbReference type="HAMAP-Rule" id="MF_00147"/>
    </source>
</evidence>
<dbReference type="HAMAP" id="MF_00147_B">
    <property type="entry name" value="TIM_B"/>
    <property type="match status" value="1"/>
</dbReference>
<feature type="binding site" evidence="9">
    <location>
        <position position="173"/>
    </location>
    <ligand>
        <name>substrate</name>
    </ligand>
</feature>
<gene>
    <name evidence="9" type="primary">tpiA</name>
    <name evidence="11" type="ORF">U472_13740</name>
</gene>
<comment type="pathway">
    <text evidence="9 10">Carbohydrate biosynthesis; gluconeogenesis.</text>
</comment>
<dbReference type="SUPFAM" id="SSF51351">
    <property type="entry name" value="Triosephosphate isomerase (TIM)"/>
    <property type="match status" value="1"/>
</dbReference>
<evidence type="ECO:0000256" key="6">
    <source>
        <dbReference type="ARBA" id="ARBA00022490"/>
    </source>
</evidence>
<comment type="pathway">
    <text evidence="1 9 10">Carbohydrate degradation; glycolysis; D-glyceraldehyde 3-phosphate from glycerone phosphate: step 1/1.</text>
</comment>
<evidence type="ECO:0000256" key="7">
    <source>
        <dbReference type="ARBA" id="ARBA00023152"/>
    </source>
</evidence>
<dbReference type="GO" id="GO:0019563">
    <property type="term" value="P:glycerol catabolic process"/>
    <property type="evidence" value="ECO:0007669"/>
    <property type="project" value="TreeGrafter"/>
</dbReference>
<dbReference type="RefSeq" id="WP_068719318.1">
    <property type="nucleotide sequence ID" value="NZ_LWDV01000010.1"/>
</dbReference>
<dbReference type="UniPathway" id="UPA00109">
    <property type="reaction ID" value="UER00189"/>
</dbReference>
<dbReference type="Proteomes" id="UP000093514">
    <property type="component" value="Unassembled WGS sequence"/>
</dbReference>
<keyword evidence="6 9" id="KW-0963">Cytoplasm</keyword>
<dbReference type="PROSITE" id="PS51440">
    <property type="entry name" value="TIM_2"/>
    <property type="match status" value="1"/>
</dbReference>
<dbReference type="CDD" id="cd00311">
    <property type="entry name" value="TIM"/>
    <property type="match status" value="1"/>
</dbReference>
<feature type="binding site" evidence="9">
    <location>
        <position position="213"/>
    </location>
    <ligand>
        <name>substrate</name>
    </ligand>
</feature>
<dbReference type="FunFam" id="3.20.20.70:FF:000016">
    <property type="entry name" value="Triosephosphate isomerase"/>
    <property type="match status" value="1"/>
</dbReference>
<keyword evidence="7 9" id="KW-0324">Glycolysis</keyword>
<dbReference type="PROSITE" id="PS00171">
    <property type="entry name" value="TIM_1"/>
    <property type="match status" value="1"/>
</dbReference>
<feature type="binding site" evidence="9">
    <location>
        <begin position="234"/>
        <end position="235"/>
    </location>
    <ligand>
        <name>substrate</name>
    </ligand>
</feature>
<sequence>MRTPLMAGNWKMNKTVDEAVAMVNELKGLVADAKDVDVAICAPAVDLYAMNEVVADTNIDLGAQNMYYKESGAYTAELSPAMVKSVGCKYVIIGHSERREIFGETDELLNLKLKAAFANGIVPILCIGETLTERESGALYDKVKFQLAAALSGIEASDVKDMVLAYEPIWAIGTGKTATPEQAEEMIKFIRETVADMYDTDTAEAIRIQYGGSVKPNNVKEIMAQPNIDGALVGGASLEAESFSKIVNFK</sequence>
<dbReference type="GO" id="GO:0006096">
    <property type="term" value="P:glycolytic process"/>
    <property type="evidence" value="ECO:0007669"/>
    <property type="project" value="UniProtKB-UniRule"/>
</dbReference>
<feature type="active site" description="Proton acceptor" evidence="9">
    <location>
        <position position="167"/>
    </location>
</feature>
<dbReference type="AlphaFoldDB" id="A0A1C0A5P0"/>
<dbReference type="EMBL" id="LWDV01000010">
    <property type="protein sequence ID" value="OCL25406.1"/>
    <property type="molecule type" value="Genomic_DNA"/>
</dbReference>
<comment type="function">
    <text evidence="9">Involved in the gluconeogenesis. Catalyzes stereospecifically the conversion of dihydroxyacetone phosphate (DHAP) to D-glyceraldehyde-3-phosphate (G3P).</text>
</comment>
<reference evidence="11 12" key="2">
    <citation type="submission" date="2016-08" db="EMBL/GenBank/DDBJ databases">
        <title>Orenia metallireducens sp. nov. strain Z6, a Novel Metal-reducing Firmicute from the Deep Subsurface.</title>
        <authorList>
            <person name="Maxim B.I."/>
            <person name="Kenneth K."/>
            <person name="Flynn T.M."/>
            <person name="Oloughlin E.J."/>
            <person name="Locke R.A."/>
            <person name="Weber J.R."/>
            <person name="Egan S.M."/>
            <person name="Mackie R.I."/>
            <person name="Cann I.K."/>
        </authorList>
    </citation>
    <scope>NUCLEOTIDE SEQUENCE [LARGE SCALE GENOMIC DNA]</scope>
    <source>
        <strain evidence="11 12">Z6</strain>
    </source>
</reference>
<dbReference type="GO" id="GO:0004807">
    <property type="term" value="F:triose-phosphate isomerase activity"/>
    <property type="evidence" value="ECO:0007669"/>
    <property type="project" value="UniProtKB-UniRule"/>
</dbReference>
<feature type="active site" description="Electrophile" evidence="9">
    <location>
        <position position="95"/>
    </location>
</feature>
<dbReference type="Gene3D" id="3.20.20.70">
    <property type="entry name" value="Aldolase class I"/>
    <property type="match status" value="1"/>
</dbReference>
<dbReference type="InterPro" id="IPR035990">
    <property type="entry name" value="TIM_sf"/>
</dbReference>
<dbReference type="EC" id="5.3.1.1" evidence="3 9"/>
<dbReference type="InterPro" id="IPR020861">
    <property type="entry name" value="Triosephosphate_isomerase_AS"/>
</dbReference>
<dbReference type="NCBIfam" id="TIGR00419">
    <property type="entry name" value="tim"/>
    <property type="match status" value="1"/>
</dbReference>
<comment type="subunit">
    <text evidence="9 10">Homodimer.</text>
</comment>
<dbReference type="Pfam" id="PF00121">
    <property type="entry name" value="TIM"/>
    <property type="match status" value="1"/>
</dbReference>
<reference evidence="12" key="1">
    <citation type="submission" date="2016-07" db="EMBL/GenBank/DDBJ databases">
        <authorList>
            <person name="Florea S."/>
            <person name="Webb J.S."/>
            <person name="Jaromczyk J."/>
            <person name="Schardl C.L."/>
        </authorList>
    </citation>
    <scope>NUCLEOTIDE SEQUENCE [LARGE SCALE GENOMIC DNA]</scope>
    <source>
        <strain evidence="12">Z6</strain>
    </source>
</reference>